<dbReference type="Pfam" id="PF13380">
    <property type="entry name" value="CoA_binding_2"/>
    <property type="match status" value="1"/>
</dbReference>
<dbReference type="PANTHER" id="PTHR33303:SF2">
    <property type="entry name" value="COA-BINDING DOMAIN-CONTAINING PROTEIN"/>
    <property type="match status" value="1"/>
</dbReference>
<dbReference type="AlphaFoldDB" id="A0A7J4JKM3"/>
<dbReference type="InterPro" id="IPR003781">
    <property type="entry name" value="CoA-bd"/>
</dbReference>
<sequence>MVAMNDEQIKKILAESKVIAVVGCSRDPAKPAHYVPAYLQAHGYRIIPVNPGADEILGEKAVKSLADIHEAVDLVDVFRPSPNCLAVAQDALKMPHKPKVFWMQLGIRNEAARKLLEANGVTVVEDRCTMAEHARLVRQG</sequence>
<proteinExistence type="predicted"/>
<dbReference type="SUPFAM" id="SSF51735">
    <property type="entry name" value="NAD(P)-binding Rossmann-fold domains"/>
    <property type="match status" value="1"/>
</dbReference>
<organism evidence="2 3">
    <name type="scientific">Candidatus Iainarchaeum sp</name>
    <dbReference type="NCBI Taxonomy" id="3101447"/>
    <lineage>
        <taxon>Archaea</taxon>
        <taxon>Candidatus Iainarchaeota</taxon>
        <taxon>Candidatus Iainarchaeia</taxon>
        <taxon>Candidatus Iainarchaeales</taxon>
        <taxon>Candidatus Iainarchaeaceae</taxon>
        <taxon>Candidatus Iainarchaeum</taxon>
    </lineage>
</organism>
<feature type="domain" description="CoA-binding" evidence="1">
    <location>
        <begin position="13"/>
        <end position="107"/>
    </location>
</feature>
<dbReference type="Proteomes" id="UP000564964">
    <property type="component" value="Unassembled WGS sequence"/>
</dbReference>
<dbReference type="EMBL" id="DUGH01000088">
    <property type="protein sequence ID" value="HIH16467.1"/>
    <property type="molecule type" value="Genomic_DNA"/>
</dbReference>
<evidence type="ECO:0000259" key="1">
    <source>
        <dbReference type="SMART" id="SM00881"/>
    </source>
</evidence>
<evidence type="ECO:0000313" key="3">
    <source>
        <dbReference type="Proteomes" id="UP000564964"/>
    </source>
</evidence>
<gene>
    <name evidence="2" type="ORF">HA252_03620</name>
</gene>
<accession>A0A7J4JKM3</accession>
<dbReference type="PANTHER" id="PTHR33303">
    <property type="entry name" value="CYTOPLASMIC PROTEIN-RELATED"/>
    <property type="match status" value="1"/>
</dbReference>
<comment type="caution">
    <text evidence="2">The sequence shown here is derived from an EMBL/GenBank/DDBJ whole genome shotgun (WGS) entry which is preliminary data.</text>
</comment>
<reference evidence="3" key="1">
    <citation type="journal article" date="2020" name="bioRxiv">
        <title>A rank-normalized archaeal taxonomy based on genome phylogeny resolves widespread incomplete and uneven classifications.</title>
        <authorList>
            <person name="Rinke C."/>
            <person name="Chuvochina M."/>
            <person name="Mussig A.J."/>
            <person name="Chaumeil P.-A."/>
            <person name="Waite D.W."/>
            <person name="Whitman W.B."/>
            <person name="Parks D.H."/>
            <person name="Hugenholtz P."/>
        </authorList>
    </citation>
    <scope>NUCLEOTIDE SEQUENCE [LARGE SCALE GENOMIC DNA]</scope>
</reference>
<protein>
    <submittedName>
        <fullName evidence="2">CoA-binding protein</fullName>
    </submittedName>
</protein>
<dbReference type="Gene3D" id="3.40.50.720">
    <property type="entry name" value="NAD(P)-binding Rossmann-like Domain"/>
    <property type="match status" value="1"/>
</dbReference>
<evidence type="ECO:0000313" key="2">
    <source>
        <dbReference type="EMBL" id="HIH16467.1"/>
    </source>
</evidence>
<name>A0A7J4JKM3_9ARCH</name>
<dbReference type="InterPro" id="IPR036291">
    <property type="entry name" value="NAD(P)-bd_dom_sf"/>
</dbReference>
<dbReference type="SMART" id="SM00881">
    <property type="entry name" value="CoA_binding"/>
    <property type="match status" value="1"/>
</dbReference>